<dbReference type="GO" id="GO:0003677">
    <property type="term" value="F:DNA binding"/>
    <property type="evidence" value="ECO:0007669"/>
    <property type="project" value="UniProtKB-KW"/>
</dbReference>
<feature type="region of interest" description="Disordered" evidence="5">
    <location>
        <begin position="1"/>
        <end position="43"/>
    </location>
</feature>
<evidence type="ECO:0000256" key="4">
    <source>
        <dbReference type="ARBA" id="ARBA00023242"/>
    </source>
</evidence>
<gene>
    <name evidence="7" type="ORF">OE88DRAFT_656271</name>
</gene>
<dbReference type="PROSITE" id="PS00463">
    <property type="entry name" value="ZN2_CY6_FUNGAL_1"/>
    <property type="match status" value="1"/>
</dbReference>
<keyword evidence="8" id="KW-1185">Reference proteome</keyword>
<dbReference type="SMART" id="SM00066">
    <property type="entry name" value="GAL4"/>
    <property type="match status" value="1"/>
</dbReference>
<dbReference type="InterPro" id="IPR036864">
    <property type="entry name" value="Zn2-C6_fun-type_DNA-bd_sf"/>
</dbReference>
<accession>A0A5C3NQ10</accession>
<keyword evidence="2" id="KW-0238">DNA-binding</keyword>
<dbReference type="SUPFAM" id="SSF57701">
    <property type="entry name" value="Zn2/Cys6 DNA-binding domain"/>
    <property type="match status" value="1"/>
</dbReference>
<dbReference type="InterPro" id="IPR001138">
    <property type="entry name" value="Zn2Cys6_DnaBD"/>
</dbReference>
<dbReference type="AlphaFoldDB" id="A0A5C3NQ10"/>
<dbReference type="Proteomes" id="UP000305948">
    <property type="component" value="Unassembled WGS sequence"/>
</dbReference>
<dbReference type="GO" id="GO:0008270">
    <property type="term" value="F:zinc ion binding"/>
    <property type="evidence" value="ECO:0007669"/>
    <property type="project" value="InterPro"/>
</dbReference>
<feature type="compositionally biased region" description="Polar residues" evidence="5">
    <location>
        <begin position="27"/>
        <end position="37"/>
    </location>
</feature>
<evidence type="ECO:0000256" key="2">
    <source>
        <dbReference type="ARBA" id="ARBA00023125"/>
    </source>
</evidence>
<evidence type="ECO:0000313" key="8">
    <source>
        <dbReference type="Proteomes" id="UP000305948"/>
    </source>
</evidence>
<dbReference type="PROSITE" id="PS50048">
    <property type="entry name" value="ZN2_CY6_FUNGAL_2"/>
    <property type="match status" value="1"/>
</dbReference>
<evidence type="ECO:0000256" key="1">
    <source>
        <dbReference type="ARBA" id="ARBA00023015"/>
    </source>
</evidence>
<sequence length="310" mass="33645">MGNTPSTIRHRNPYIQPVNMADKMRTPATQRSPSTRTPPAAGVVTADGVPIIPLRRRKTQLACNECRRRQVKCEQLPPGSPCSRCKKRGIKCEYLSNRPATAADPANDESRSSHTQHVEQGRSDDVQYSPSSPTTQLQSDSQPWDSSMATWQRSTESPPSTSPQYPLSYYTGQPQAGASFGYNYSASPTSGSYQSVNSYGQDVVHPQAHGGTGYVIDHGLASPAGSTQPHSPTAYVNTAYASHGQGYQAGNSRSGIQRQGYVPPSPEAYPQFQPSSPAYDYAPQAGNEHTGAVPYSAQGYYDPVTRQWQN</sequence>
<feature type="domain" description="Zn(2)-C6 fungal-type" evidence="6">
    <location>
        <begin position="62"/>
        <end position="94"/>
    </location>
</feature>
<dbReference type="PANTHER" id="PTHR31069:SF32">
    <property type="entry name" value="ARGININE METABOLISM REGULATION PROTEIN II"/>
    <property type="match status" value="1"/>
</dbReference>
<evidence type="ECO:0000256" key="3">
    <source>
        <dbReference type="ARBA" id="ARBA00023163"/>
    </source>
</evidence>
<dbReference type="Gene3D" id="4.10.240.10">
    <property type="entry name" value="Zn(2)-C6 fungal-type DNA-binding domain"/>
    <property type="match status" value="1"/>
</dbReference>
<keyword evidence="3" id="KW-0804">Transcription</keyword>
<dbReference type="PANTHER" id="PTHR31069">
    <property type="entry name" value="OLEATE-ACTIVATED TRANSCRIPTION FACTOR 1-RELATED"/>
    <property type="match status" value="1"/>
</dbReference>
<evidence type="ECO:0000259" key="6">
    <source>
        <dbReference type="PROSITE" id="PS50048"/>
    </source>
</evidence>
<feature type="compositionally biased region" description="Polar residues" evidence="5">
    <location>
        <begin position="126"/>
        <end position="169"/>
    </location>
</feature>
<reference evidence="7 8" key="1">
    <citation type="journal article" date="2019" name="Nat. Ecol. Evol.">
        <title>Megaphylogeny resolves global patterns of mushroom evolution.</title>
        <authorList>
            <person name="Varga T."/>
            <person name="Krizsan K."/>
            <person name="Foldi C."/>
            <person name="Dima B."/>
            <person name="Sanchez-Garcia M."/>
            <person name="Sanchez-Ramirez S."/>
            <person name="Szollosi G.J."/>
            <person name="Szarkandi J.G."/>
            <person name="Papp V."/>
            <person name="Albert L."/>
            <person name="Andreopoulos W."/>
            <person name="Angelini C."/>
            <person name="Antonin V."/>
            <person name="Barry K.W."/>
            <person name="Bougher N.L."/>
            <person name="Buchanan P."/>
            <person name="Buyck B."/>
            <person name="Bense V."/>
            <person name="Catcheside P."/>
            <person name="Chovatia M."/>
            <person name="Cooper J."/>
            <person name="Damon W."/>
            <person name="Desjardin D."/>
            <person name="Finy P."/>
            <person name="Geml J."/>
            <person name="Haridas S."/>
            <person name="Hughes K."/>
            <person name="Justo A."/>
            <person name="Karasinski D."/>
            <person name="Kautmanova I."/>
            <person name="Kiss B."/>
            <person name="Kocsube S."/>
            <person name="Kotiranta H."/>
            <person name="LaButti K.M."/>
            <person name="Lechner B.E."/>
            <person name="Liimatainen K."/>
            <person name="Lipzen A."/>
            <person name="Lukacs Z."/>
            <person name="Mihaltcheva S."/>
            <person name="Morgado L.N."/>
            <person name="Niskanen T."/>
            <person name="Noordeloos M.E."/>
            <person name="Ohm R.A."/>
            <person name="Ortiz-Santana B."/>
            <person name="Ovrebo C."/>
            <person name="Racz N."/>
            <person name="Riley R."/>
            <person name="Savchenko A."/>
            <person name="Shiryaev A."/>
            <person name="Soop K."/>
            <person name="Spirin V."/>
            <person name="Szebenyi C."/>
            <person name="Tomsovsky M."/>
            <person name="Tulloss R.E."/>
            <person name="Uehling J."/>
            <person name="Grigoriev I.V."/>
            <person name="Vagvolgyi C."/>
            <person name="Papp T."/>
            <person name="Martin F.M."/>
            <person name="Miettinen O."/>
            <person name="Hibbett D.S."/>
            <person name="Nagy L.G."/>
        </authorList>
    </citation>
    <scope>NUCLEOTIDE SEQUENCE [LARGE SCALE GENOMIC DNA]</scope>
    <source>
        <strain evidence="7 8">OMC1185</strain>
    </source>
</reference>
<dbReference type="CDD" id="cd00067">
    <property type="entry name" value="GAL4"/>
    <property type="match status" value="1"/>
</dbReference>
<proteinExistence type="predicted"/>
<dbReference type="Pfam" id="PF00172">
    <property type="entry name" value="Zn_clus"/>
    <property type="match status" value="1"/>
</dbReference>
<feature type="compositionally biased region" description="Polar residues" evidence="5">
    <location>
        <begin position="248"/>
        <end position="257"/>
    </location>
</feature>
<name>A0A5C3NQ10_9AGAM</name>
<evidence type="ECO:0000256" key="5">
    <source>
        <dbReference type="SAM" id="MobiDB-lite"/>
    </source>
</evidence>
<dbReference type="InterPro" id="IPR050675">
    <property type="entry name" value="OAF3"/>
</dbReference>
<dbReference type="OrthoDB" id="2260578at2759"/>
<dbReference type="EMBL" id="ML213504">
    <property type="protein sequence ID" value="TFK55761.1"/>
    <property type="molecule type" value="Genomic_DNA"/>
</dbReference>
<feature type="region of interest" description="Disordered" evidence="5">
    <location>
        <begin position="100"/>
        <end position="169"/>
    </location>
</feature>
<keyword evidence="4" id="KW-0539">Nucleus</keyword>
<feature type="region of interest" description="Disordered" evidence="5">
    <location>
        <begin position="246"/>
        <end position="299"/>
    </location>
</feature>
<evidence type="ECO:0000313" key="7">
    <source>
        <dbReference type="EMBL" id="TFK55761.1"/>
    </source>
</evidence>
<dbReference type="GO" id="GO:0000981">
    <property type="term" value="F:DNA-binding transcription factor activity, RNA polymerase II-specific"/>
    <property type="evidence" value="ECO:0007669"/>
    <property type="project" value="InterPro"/>
</dbReference>
<keyword evidence="1" id="KW-0805">Transcription regulation</keyword>
<organism evidence="7 8">
    <name type="scientific">Heliocybe sulcata</name>
    <dbReference type="NCBI Taxonomy" id="5364"/>
    <lineage>
        <taxon>Eukaryota</taxon>
        <taxon>Fungi</taxon>
        <taxon>Dikarya</taxon>
        <taxon>Basidiomycota</taxon>
        <taxon>Agaricomycotina</taxon>
        <taxon>Agaricomycetes</taxon>
        <taxon>Gloeophyllales</taxon>
        <taxon>Gloeophyllaceae</taxon>
        <taxon>Heliocybe</taxon>
    </lineage>
</organism>
<feature type="compositionally biased region" description="Basic and acidic residues" evidence="5">
    <location>
        <begin position="108"/>
        <end position="125"/>
    </location>
</feature>
<protein>
    <recommendedName>
        <fullName evidence="6">Zn(2)-C6 fungal-type domain-containing protein</fullName>
    </recommendedName>
</protein>